<evidence type="ECO:0000313" key="1">
    <source>
        <dbReference type="EMBL" id="MBX58072.1"/>
    </source>
</evidence>
<dbReference type="EMBL" id="GGEC01077588">
    <property type="protein sequence ID" value="MBX58072.1"/>
    <property type="molecule type" value="Transcribed_RNA"/>
</dbReference>
<proteinExistence type="predicted"/>
<dbReference type="AlphaFoldDB" id="A0A2P2PTM1"/>
<protein>
    <submittedName>
        <fullName evidence="1">Uncharacterized protein</fullName>
    </submittedName>
</protein>
<organism evidence="1">
    <name type="scientific">Rhizophora mucronata</name>
    <name type="common">Asiatic mangrove</name>
    <dbReference type="NCBI Taxonomy" id="61149"/>
    <lineage>
        <taxon>Eukaryota</taxon>
        <taxon>Viridiplantae</taxon>
        <taxon>Streptophyta</taxon>
        <taxon>Embryophyta</taxon>
        <taxon>Tracheophyta</taxon>
        <taxon>Spermatophyta</taxon>
        <taxon>Magnoliopsida</taxon>
        <taxon>eudicotyledons</taxon>
        <taxon>Gunneridae</taxon>
        <taxon>Pentapetalae</taxon>
        <taxon>rosids</taxon>
        <taxon>fabids</taxon>
        <taxon>Malpighiales</taxon>
        <taxon>Rhizophoraceae</taxon>
        <taxon>Rhizophora</taxon>
    </lineage>
</organism>
<name>A0A2P2PTM1_RHIMU</name>
<reference evidence="1" key="1">
    <citation type="submission" date="2018-02" db="EMBL/GenBank/DDBJ databases">
        <title>Rhizophora mucronata_Transcriptome.</title>
        <authorList>
            <person name="Meera S.P."/>
            <person name="Sreeshan A."/>
            <person name="Augustine A."/>
        </authorList>
    </citation>
    <scope>NUCLEOTIDE SEQUENCE</scope>
    <source>
        <tissue evidence="1">Leaf</tissue>
    </source>
</reference>
<accession>A0A2P2PTM1</accession>
<sequence length="23" mass="2681">MAEILKDYCEVLSSILKIRRVSN</sequence>